<sequence>MNFFHSILNTIKDAIKCEDISKARYTNVEKLHTSQFSKVYKCQLRDTMKDVCVKIYQVRKCAKISEDTEGQILNEISIIRKVNHPCILGCSNVFLTSHRAVLEMDFMHGGDLYDYLVSNGIQCEKNTKIVMLQLLSASRYLHSMNIVHRDIKLENILLTRSNRIEEVKLSDFGLSVEIDENSVLTDQVGTSYYMAPELYRKEPYGFKVDIWACGVVMYSLLFGKFPFDGEGQELVANILRGKFTFPKEVSDNAKSLLKGLLATKVTERFCSKNAVKSAFFDGEEIVGDTTPLDNEMINCKSESLVSHMTAVDTTCENPSEISEDK</sequence>
<dbReference type="PANTHER" id="PTHR24347">
    <property type="entry name" value="SERINE/THREONINE-PROTEIN KINASE"/>
    <property type="match status" value="1"/>
</dbReference>
<protein>
    <recommendedName>
        <fullName evidence="1">non-specific serine/threonine protein kinase</fullName>
        <ecNumber evidence="1">2.7.11.1</ecNumber>
    </recommendedName>
</protein>
<keyword evidence="5" id="KW-0067">ATP-binding</keyword>
<dbReference type="GO" id="GO:0005524">
    <property type="term" value="F:ATP binding"/>
    <property type="evidence" value="ECO:0007669"/>
    <property type="project" value="UniProtKB-KW"/>
</dbReference>
<keyword evidence="9" id="KW-0808">Transferase</keyword>
<accession>A0A0A1UGV1</accession>
<dbReference type="KEGG" id="eiv:EIN_429600"/>
<keyword evidence="10" id="KW-1185">Reference proteome</keyword>
<keyword evidence="4 9" id="KW-0418">Kinase</keyword>
<evidence type="ECO:0000313" key="10">
    <source>
        <dbReference type="Proteomes" id="UP000014680"/>
    </source>
</evidence>
<reference evidence="9 10" key="1">
    <citation type="submission" date="2012-10" db="EMBL/GenBank/DDBJ databases">
        <authorList>
            <person name="Zafar N."/>
            <person name="Inman J."/>
            <person name="Hall N."/>
            <person name="Lorenzi H."/>
            <person name="Caler E."/>
        </authorList>
    </citation>
    <scope>NUCLEOTIDE SEQUENCE [LARGE SCALE GENOMIC DNA]</scope>
    <source>
        <strain evidence="9 10">IP1</strain>
    </source>
</reference>
<dbReference type="PROSITE" id="PS50011">
    <property type="entry name" value="PROTEIN_KINASE_DOM"/>
    <property type="match status" value="1"/>
</dbReference>
<dbReference type="SUPFAM" id="SSF56112">
    <property type="entry name" value="Protein kinase-like (PK-like)"/>
    <property type="match status" value="1"/>
</dbReference>
<dbReference type="OrthoDB" id="28312at2759"/>
<feature type="domain" description="Protein kinase" evidence="8">
    <location>
        <begin position="25"/>
        <end position="280"/>
    </location>
</feature>
<dbReference type="InterPro" id="IPR008271">
    <property type="entry name" value="Ser/Thr_kinase_AS"/>
</dbReference>
<dbReference type="SMART" id="SM00220">
    <property type="entry name" value="S_TKc"/>
    <property type="match status" value="1"/>
</dbReference>
<evidence type="ECO:0000256" key="4">
    <source>
        <dbReference type="ARBA" id="ARBA00022777"/>
    </source>
</evidence>
<dbReference type="RefSeq" id="XP_004261955.1">
    <property type="nucleotide sequence ID" value="XM_004261907.1"/>
</dbReference>
<dbReference type="Proteomes" id="UP000014680">
    <property type="component" value="Unassembled WGS sequence"/>
</dbReference>
<keyword evidence="3" id="KW-0547">Nucleotide-binding</keyword>
<dbReference type="EMBL" id="KB206168">
    <property type="protein sequence ID" value="ELP95184.1"/>
    <property type="molecule type" value="Genomic_DNA"/>
</dbReference>
<dbReference type="InterPro" id="IPR011009">
    <property type="entry name" value="Kinase-like_dom_sf"/>
</dbReference>
<dbReference type="AlphaFoldDB" id="A0A0A1UGV1"/>
<dbReference type="EC" id="2.7.11.1" evidence="1"/>
<dbReference type="Pfam" id="PF00069">
    <property type="entry name" value="Pkinase"/>
    <property type="match status" value="1"/>
</dbReference>
<dbReference type="VEuPathDB" id="AmoebaDB:EIN_429600"/>
<evidence type="ECO:0000259" key="8">
    <source>
        <dbReference type="PROSITE" id="PS50011"/>
    </source>
</evidence>
<gene>
    <name evidence="9" type="ORF">EIN_429600</name>
</gene>
<dbReference type="FunFam" id="1.10.510.10:FF:000571">
    <property type="entry name" value="Maternal embryonic leucine zipper kinase"/>
    <property type="match status" value="1"/>
</dbReference>
<evidence type="ECO:0000256" key="6">
    <source>
        <dbReference type="ARBA" id="ARBA00047899"/>
    </source>
</evidence>
<organism evidence="9 10">
    <name type="scientific">Entamoeba invadens IP1</name>
    <dbReference type="NCBI Taxonomy" id="370355"/>
    <lineage>
        <taxon>Eukaryota</taxon>
        <taxon>Amoebozoa</taxon>
        <taxon>Evosea</taxon>
        <taxon>Archamoebae</taxon>
        <taxon>Mastigamoebida</taxon>
        <taxon>Entamoebidae</taxon>
        <taxon>Entamoeba</taxon>
    </lineage>
</organism>
<keyword evidence="2" id="KW-0723">Serine/threonine-protein kinase</keyword>
<dbReference type="GO" id="GO:0106310">
    <property type="term" value="F:protein serine kinase activity"/>
    <property type="evidence" value="ECO:0007669"/>
    <property type="project" value="RHEA"/>
</dbReference>
<dbReference type="GO" id="GO:0004674">
    <property type="term" value="F:protein serine/threonine kinase activity"/>
    <property type="evidence" value="ECO:0007669"/>
    <property type="project" value="UniProtKB-KW"/>
</dbReference>
<dbReference type="PROSITE" id="PS00108">
    <property type="entry name" value="PROTEIN_KINASE_ST"/>
    <property type="match status" value="1"/>
</dbReference>
<evidence type="ECO:0000256" key="3">
    <source>
        <dbReference type="ARBA" id="ARBA00022741"/>
    </source>
</evidence>
<name>A0A0A1UGV1_ENTIV</name>
<dbReference type="Gene3D" id="1.10.510.10">
    <property type="entry name" value="Transferase(Phosphotransferase) domain 1"/>
    <property type="match status" value="1"/>
</dbReference>
<dbReference type="GeneID" id="14894180"/>
<comment type="catalytic activity">
    <reaction evidence="7">
        <text>L-seryl-[protein] + ATP = O-phospho-L-seryl-[protein] + ADP + H(+)</text>
        <dbReference type="Rhea" id="RHEA:17989"/>
        <dbReference type="Rhea" id="RHEA-COMP:9863"/>
        <dbReference type="Rhea" id="RHEA-COMP:11604"/>
        <dbReference type="ChEBI" id="CHEBI:15378"/>
        <dbReference type="ChEBI" id="CHEBI:29999"/>
        <dbReference type="ChEBI" id="CHEBI:30616"/>
        <dbReference type="ChEBI" id="CHEBI:83421"/>
        <dbReference type="ChEBI" id="CHEBI:456216"/>
        <dbReference type="EC" id="2.7.11.1"/>
    </reaction>
</comment>
<dbReference type="OMA" id="QDYCGTP"/>
<evidence type="ECO:0000256" key="5">
    <source>
        <dbReference type="ARBA" id="ARBA00022840"/>
    </source>
</evidence>
<evidence type="ECO:0000256" key="1">
    <source>
        <dbReference type="ARBA" id="ARBA00012513"/>
    </source>
</evidence>
<evidence type="ECO:0000313" key="9">
    <source>
        <dbReference type="EMBL" id="ELP95184.1"/>
    </source>
</evidence>
<evidence type="ECO:0000256" key="7">
    <source>
        <dbReference type="ARBA" id="ARBA00048679"/>
    </source>
</evidence>
<evidence type="ECO:0000256" key="2">
    <source>
        <dbReference type="ARBA" id="ARBA00022527"/>
    </source>
</evidence>
<proteinExistence type="predicted"/>
<comment type="catalytic activity">
    <reaction evidence="6">
        <text>L-threonyl-[protein] + ATP = O-phospho-L-threonyl-[protein] + ADP + H(+)</text>
        <dbReference type="Rhea" id="RHEA:46608"/>
        <dbReference type="Rhea" id="RHEA-COMP:11060"/>
        <dbReference type="Rhea" id="RHEA-COMP:11605"/>
        <dbReference type="ChEBI" id="CHEBI:15378"/>
        <dbReference type="ChEBI" id="CHEBI:30013"/>
        <dbReference type="ChEBI" id="CHEBI:30616"/>
        <dbReference type="ChEBI" id="CHEBI:61977"/>
        <dbReference type="ChEBI" id="CHEBI:456216"/>
        <dbReference type="EC" id="2.7.11.1"/>
    </reaction>
</comment>
<dbReference type="InterPro" id="IPR000719">
    <property type="entry name" value="Prot_kinase_dom"/>
</dbReference>